<accession>A0A3M6UHY1</accession>
<name>A0A3M6UHY1_POCDA</name>
<dbReference type="Proteomes" id="UP000275408">
    <property type="component" value="Unassembled WGS sequence"/>
</dbReference>
<dbReference type="AlphaFoldDB" id="A0A3M6UHY1"/>
<gene>
    <name evidence="1" type="ORF">pdam_00022757</name>
</gene>
<feature type="non-terminal residue" evidence="1">
    <location>
        <position position="243"/>
    </location>
</feature>
<keyword evidence="2" id="KW-1185">Reference proteome</keyword>
<evidence type="ECO:0000313" key="2">
    <source>
        <dbReference type="Proteomes" id="UP000275408"/>
    </source>
</evidence>
<evidence type="ECO:0000313" key="1">
    <source>
        <dbReference type="EMBL" id="RMX53261.1"/>
    </source>
</evidence>
<protein>
    <submittedName>
        <fullName evidence="1">Uncharacterized protein</fullName>
    </submittedName>
</protein>
<comment type="caution">
    <text evidence="1">The sequence shown here is derived from an EMBL/GenBank/DDBJ whole genome shotgun (WGS) entry which is preliminary data.</text>
</comment>
<organism evidence="1 2">
    <name type="scientific">Pocillopora damicornis</name>
    <name type="common">Cauliflower coral</name>
    <name type="synonym">Millepora damicornis</name>
    <dbReference type="NCBI Taxonomy" id="46731"/>
    <lineage>
        <taxon>Eukaryota</taxon>
        <taxon>Metazoa</taxon>
        <taxon>Cnidaria</taxon>
        <taxon>Anthozoa</taxon>
        <taxon>Hexacorallia</taxon>
        <taxon>Scleractinia</taxon>
        <taxon>Astrocoeniina</taxon>
        <taxon>Pocilloporidae</taxon>
        <taxon>Pocillopora</taxon>
    </lineage>
</organism>
<proteinExistence type="predicted"/>
<dbReference type="EMBL" id="RCHS01001484">
    <property type="protein sequence ID" value="RMX53261.1"/>
    <property type="molecule type" value="Genomic_DNA"/>
</dbReference>
<reference evidence="1 2" key="1">
    <citation type="journal article" date="2018" name="Sci. Rep.">
        <title>Comparative analysis of the Pocillopora damicornis genome highlights role of immune system in coral evolution.</title>
        <authorList>
            <person name="Cunning R."/>
            <person name="Bay R.A."/>
            <person name="Gillette P."/>
            <person name="Baker A.C."/>
            <person name="Traylor-Knowles N."/>
        </authorList>
    </citation>
    <scope>NUCLEOTIDE SEQUENCE [LARGE SCALE GENOMIC DNA]</scope>
    <source>
        <strain evidence="1">RSMAS</strain>
        <tissue evidence="1">Whole animal</tissue>
    </source>
</reference>
<sequence>MTVSNEYDHAEFHRDSLIMAISGHHSKASLRKYIGRPSSEKIRACSDIPSDALSGKSHLSLQPSFATLSSRAIFMFRAVTKKKLLSPTEELNLNASETLRPQKPFCIPDLGSLLLFTPYMMRQKKKKNAAMAKQIRYTARASVTAQTTSSRTTTTCYVGSTSSRRTNTQNSSHFEEECVEYSLLSWGHKMGLGRYDGSNNRLSRKLLTVLQRLSDTSKKVENFQPHTALKYRSTARYLLTACQ</sequence>